<dbReference type="Proteomes" id="UP000183971">
    <property type="component" value="Unassembled WGS sequence"/>
</dbReference>
<dbReference type="VEuPathDB" id="FungiDB:FPRO_04870"/>
<proteinExistence type="predicted"/>
<name>A0A1L7VI30_FUSPR</name>
<organism evidence="1 2">
    <name type="scientific">Fusarium proliferatum (strain ET1)</name>
    <name type="common">Orchid endophyte fungus</name>
    <dbReference type="NCBI Taxonomy" id="1227346"/>
    <lineage>
        <taxon>Eukaryota</taxon>
        <taxon>Fungi</taxon>
        <taxon>Dikarya</taxon>
        <taxon>Ascomycota</taxon>
        <taxon>Pezizomycotina</taxon>
        <taxon>Sordariomycetes</taxon>
        <taxon>Hypocreomycetidae</taxon>
        <taxon>Hypocreales</taxon>
        <taxon>Nectriaceae</taxon>
        <taxon>Fusarium</taxon>
        <taxon>Fusarium fujikuroi species complex</taxon>
    </lineage>
</organism>
<keyword evidence="2" id="KW-1185">Reference proteome</keyword>
<dbReference type="GeneID" id="42049753"/>
<sequence>MTWCIDPLCLVWALLSTALSQLWVTQTFSIIGRH</sequence>
<dbReference type="EMBL" id="FJOF01000004">
    <property type="protein sequence ID" value="CZR39972.1"/>
    <property type="molecule type" value="Genomic_DNA"/>
</dbReference>
<dbReference type="AlphaFoldDB" id="A0A1L7VI30"/>
<dbReference type="RefSeq" id="XP_031080565.1">
    <property type="nucleotide sequence ID" value="XM_031230427.1"/>
</dbReference>
<gene>
    <name evidence="1" type="ORF">FPRO_04870</name>
</gene>
<evidence type="ECO:0000313" key="2">
    <source>
        <dbReference type="Proteomes" id="UP000183971"/>
    </source>
</evidence>
<evidence type="ECO:0000313" key="1">
    <source>
        <dbReference type="EMBL" id="CZR39972.1"/>
    </source>
</evidence>
<protein>
    <submittedName>
        <fullName evidence="1">Uncharacterized protein</fullName>
    </submittedName>
</protein>
<accession>A0A1L7VI30</accession>
<comment type="caution">
    <text evidence="1">The sequence shown here is derived from an EMBL/GenBank/DDBJ whole genome shotgun (WGS) entry which is preliminary data.</text>
</comment>
<reference evidence="2" key="1">
    <citation type="journal article" date="2016" name="Genome Biol. Evol.">
        <title>Comparative 'omics' of the Fusarium fujikuroi species complex highlights differences in genetic potential and metabolite synthesis.</title>
        <authorList>
            <person name="Niehaus E.-M."/>
            <person name="Muensterkoetter M."/>
            <person name="Proctor R.H."/>
            <person name="Brown D.W."/>
            <person name="Sharon A."/>
            <person name="Idan Y."/>
            <person name="Oren-Young L."/>
            <person name="Sieber C.M."/>
            <person name="Novak O."/>
            <person name="Pencik A."/>
            <person name="Tarkowska D."/>
            <person name="Hromadova K."/>
            <person name="Freeman S."/>
            <person name="Maymon M."/>
            <person name="Elazar M."/>
            <person name="Youssef S.A."/>
            <person name="El-Shabrawy E.S.M."/>
            <person name="Shalaby A.B.A."/>
            <person name="Houterman P."/>
            <person name="Brock N.L."/>
            <person name="Burkhardt I."/>
            <person name="Tsavkelova E.A."/>
            <person name="Dickschat J.S."/>
            <person name="Galuszka P."/>
            <person name="Gueldener U."/>
            <person name="Tudzynski B."/>
        </authorList>
    </citation>
    <scope>NUCLEOTIDE SEQUENCE [LARGE SCALE GENOMIC DNA]</scope>
    <source>
        <strain evidence="2">ET1</strain>
    </source>
</reference>